<accession>A0A1Y1WED6</accession>
<evidence type="ECO:0000313" key="2">
    <source>
        <dbReference type="EMBL" id="ORX71890.1"/>
    </source>
</evidence>
<keyword evidence="1" id="KW-0472">Membrane</keyword>
<keyword evidence="1" id="KW-1133">Transmembrane helix</keyword>
<organism evidence="2 3">
    <name type="scientific">Linderina pennispora</name>
    <dbReference type="NCBI Taxonomy" id="61395"/>
    <lineage>
        <taxon>Eukaryota</taxon>
        <taxon>Fungi</taxon>
        <taxon>Fungi incertae sedis</taxon>
        <taxon>Zoopagomycota</taxon>
        <taxon>Kickxellomycotina</taxon>
        <taxon>Kickxellomycetes</taxon>
        <taxon>Kickxellales</taxon>
        <taxon>Kickxellaceae</taxon>
        <taxon>Linderina</taxon>
    </lineage>
</organism>
<dbReference type="RefSeq" id="XP_040745314.1">
    <property type="nucleotide sequence ID" value="XM_040883016.1"/>
</dbReference>
<gene>
    <name evidence="2" type="ORF">DL89DRAFT_103176</name>
</gene>
<keyword evidence="1" id="KW-0812">Transmembrane</keyword>
<sequence length="160" mass="17395">MNRPSASLLRFGYLPRLPDAARFLPRFCLLPVGAGFSLLFRYAVAGRRPPAASRRNADRRMDSHALTHFASQAPSASSGLRYIHNGAAQLLYAIMAFTRSAAVAGHACFVPGNQRPGAVERRIQGELRVGPLARNPGHASPPAAWCPSCPEPLHPIRGYW</sequence>
<protein>
    <submittedName>
        <fullName evidence="2">Uncharacterized protein</fullName>
    </submittedName>
</protein>
<dbReference type="Proteomes" id="UP000193922">
    <property type="component" value="Unassembled WGS sequence"/>
</dbReference>
<feature type="transmembrane region" description="Helical" evidence="1">
    <location>
        <begin position="23"/>
        <end position="44"/>
    </location>
</feature>
<comment type="caution">
    <text evidence="2">The sequence shown here is derived from an EMBL/GenBank/DDBJ whole genome shotgun (WGS) entry which is preliminary data.</text>
</comment>
<dbReference type="EMBL" id="MCFD01000003">
    <property type="protein sequence ID" value="ORX71890.1"/>
    <property type="molecule type" value="Genomic_DNA"/>
</dbReference>
<evidence type="ECO:0000313" key="3">
    <source>
        <dbReference type="Proteomes" id="UP000193922"/>
    </source>
</evidence>
<proteinExistence type="predicted"/>
<dbReference type="AlphaFoldDB" id="A0A1Y1WED6"/>
<dbReference type="GeneID" id="63799664"/>
<name>A0A1Y1WED6_9FUNG</name>
<keyword evidence="3" id="KW-1185">Reference proteome</keyword>
<evidence type="ECO:0000256" key="1">
    <source>
        <dbReference type="SAM" id="Phobius"/>
    </source>
</evidence>
<reference evidence="2 3" key="1">
    <citation type="submission" date="2016-07" db="EMBL/GenBank/DDBJ databases">
        <title>Pervasive Adenine N6-methylation of Active Genes in Fungi.</title>
        <authorList>
            <consortium name="DOE Joint Genome Institute"/>
            <person name="Mondo S.J."/>
            <person name="Dannebaum R.O."/>
            <person name="Kuo R.C."/>
            <person name="Labutti K."/>
            <person name="Haridas S."/>
            <person name="Kuo A."/>
            <person name="Salamov A."/>
            <person name="Ahrendt S.R."/>
            <person name="Lipzen A."/>
            <person name="Sullivan W."/>
            <person name="Andreopoulos W.B."/>
            <person name="Clum A."/>
            <person name="Lindquist E."/>
            <person name="Daum C."/>
            <person name="Ramamoorthy G.K."/>
            <person name="Gryganskyi A."/>
            <person name="Culley D."/>
            <person name="Magnuson J.K."/>
            <person name="James T.Y."/>
            <person name="O'Malley M.A."/>
            <person name="Stajich J.E."/>
            <person name="Spatafora J.W."/>
            <person name="Visel A."/>
            <person name="Grigoriev I.V."/>
        </authorList>
    </citation>
    <scope>NUCLEOTIDE SEQUENCE [LARGE SCALE GENOMIC DNA]</scope>
    <source>
        <strain evidence="2 3">ATCC 12442</strain>
    </source>
</reference>